<proteinExistence type="predicted"/>
<sequence>MSAQDKLGGYASGFGSLDAQVIGANVTADYKLLDKDGAVYEKGDLPQYITELKKLGDEMVISDVMVDGDQAWCKWQIGDITGAGLIRFGDNGVSQEQLFYI</sequence>
<evidence type="ECO:0000313" key="2">
    <source>
        <dbReference type="Proteomes" id="UP000199527"/>
    </source>
</evidence>
<dbReference type="RefSeq" id="WP_090366140.1">
    <property type="nucleotide sequence ID" value="NZ_FNEM01000012.1"/>
</dbReference>
<dbReference type="AlphaFoldDB" id="A0A1G8VV72"/>
<name>A0A1G8VV72_9GAMM</name>
<reference evidence="2" key="1">
    <citation type="submission" date="2016-10" db="EMBL/GenBank/DDBJ databases">
        <authorList>
            <person name="Varghese N."/>
            <person name="Submissions S."/>
        </authorList>
    </citation>
    <scope>NUCLEOTIDE SEQUENCE [LARGE SCALE GENOMIC DNA]</scope>
    <source>
        <strain evidence="2">DSM 23317</strain>
    </source>
</reference>
<organism evidence="1 2">
    <name type="scientific">Ferrimonas sediminum</name>
    <dbReference type="NCBI Taxonomy" id="718193"/>
    <lineage>
        <taxon>Bacteria</taxon>
        <taxon>Pseudomonadati</taxon>
        <taxon>Pseudomonadota</taxon>
        <taxon>Gammaproteobacteria</taxon>
        <taxon>Alteromonadales</taxon>
        <taxon>Ferrimonadaceae</taxon>
        <taxon>Ferrimonas</taxon>
    </lineage>
</organism>
<accession>A0A1G8VV72</accession>
<evidence type="ECO:0000313" key="1">
    <source>
        <dbReference type="EMBL" id="SDJ69988.1"/>
    </source>
</evidence>
<gene>
    <name evidence="1" type="ORF">SAMN04488540_1123</name>
</gene>
<keyword evidence="2" id="KW-1185">Reference proteome</keyword>
<dbReference type="Proteomes" id="UP000199527">
    <property type="component" value="Unassembled WGS sequence"/>
</dbReference>
<dbReference type="OrthoDB" id="5828262at2"/>
<protein>
    <submittedName>
        <fullName evidence="1">Uncharacterized protein</fullName>
    </submittedName>
</protein>
<dbReference type="EMBL" id="FNEM01000012">
    <property type="protein sequence ID" value="SDJ69988.1"/>
    <property type="molecule type" value="Genomic_DNA"/>
</dbReference>